<proteinExistence type="predicted"/>
<keyword evidence="10" id="KW-0520">NAD</keyword>
<dbReference type="RefSeq" id="WP_097146412.1">
    <property type="nucleotide sequence ID" value="NZ_OBEA01000005.1"/>
</dbReference>
<dbReference type="Proteomes" id="UP000231702">
    <property type="component" value="Unassembled WGS sequence"/>
</dbReference>
<feature type="domain" description="FMN-binding" evidence="17">
    <location>
        <begin position="155"/>
        <end position="251"/>
    </location>
</feature>
<keyword evidence="9 16" id="KW-1133">Transmembrane helix</keyword>
<evidence type="ECO:0000256" key="8">
    <source>
        <dbReference type="ARBA" id="ARBA00022967"/>
    </source>
</evidence>
<keyword evidence="2" id="KW-1003">Cell membrane</keyword>
<protein>
    <submittedName>
        <fullName evidence="18">FMN-binding protein</fullName>
    </submittedName>
    <submittedName>
        <fullName evidence="19">Na+-transporting NADH:ubiquinone oxidoreductase subunit C</fullName>
    </submittedName>
</protein>
<keyword evidence="8" id="KW-1278">Translocase</keyword>
<evidence type="ECO:0000256" key="16">
    <source>
        <dbReference type="SAM" id="Phobius"/>
    </source>
</evidence>
<evidence type="ECO:0000256" key="11">
    <source>
        <dbReference type="ARBA" id="ARBA00023053"/>
    </source>
</evidence>
<evidence type="ECO:0000256" key="4">
    <source>
        <dbReference type="ARBA" id="ARBA00022553"/>
    </source>
</evidence>
<keyword evidence="14 16" id="KW-0472">Membrane</keyword>
<keyword evidence="1" id="KW-0813">Transport</keyword>
<keyword evidence="13 19" id="KW-0830">Ubiquinone</keyword>
<dbReference type="InterPro" id="IPR007329">
    <property type="entry name" value="FMN-bd"/>
</dbReference>
<evidence type="ECO:0000256" key="13">
    <source>
        <dbReference type="ARBA" id="ARBA00023075"/>
    </source>
</evidence>
<dbReference type="SMART" id="SM00900">
    <property type="entry name" value="FMN_bind"/>
    <property type="match status" value="1"/>
</dbReference>
<evidence type="ECO:0000313" key="19">
    <source>
        <dbReference type="EMBL" id="SNY53973.1"/>
    </source>
</evidence>
<evidence type="ECO:0000256" key="12">
    <source>
        <dbReference type="ARBA" id="ARBA00023065"/>
    </source>
</evidence>
<keyword evidence="11" id="KW-0915">Sodium</keyword>
<dbReference type="GO" id="GO:0016655">
    <property type="term" value="F:oxidoreductase activity, acting on NAD(P)H, quinone or similar compound as acceptor"/>
    <property type="evidence" value="ECO:0007669"/>
    <property type="project" value="InterPro"/>
</dbReference>
<dbReference type="GO" id="GO:0016020">
    <property type="term" value="C:membrane"/>
    <property type="evidence" value="ECO:0007669"/>
    <property type="project" value="InterPro"/>
</dbReference>
<keyword evidence="15" id="KW-0739">Sodium transport</keyword>
<evidence type="ECO:0000256" key="2">
    <source>
        <dbReference type="ARBA" id="ARBA00022475"/>
    </source>
</evidence>
<sequence>MADLNPFSAWRRLLALPNESRTKTVVMAFLVSAFCAVLVSGATVILRPIQAANRAAEQQARIEALVAGVPGMTQLMAETGGTLSTVVVDLTKARAATEVTPETLEAALADMANWTALSAGEDLAGLGSRPDYAQIFLLRNGEEISLMLLPISGAGYNGRIDAILALTGDMHTIAGLAITGQSETPGLGARIEEPAWLASFSGVKTRDARGDLRFAVAKGQAGTEYEVDGITGATRTSSAMTRIIRFWLGPQGYGPLIEAVRRGEF</sequence>
<evidence type="ECO:0000313" key="18">
    <source>
        <dbReference type="EMBL" id="PJE29897.1"/>
    </source>
</evidence>
<dbReference type="PANTHER" id="PTHR37838">
    <property type="entry name" value="NA(+)-TRANSLOCATING NADH-QUINONE REDUCTASE SUBUNIT C"/>
    <property type="match status" value="1"/>
</dbReference>
<keyword evidence="21" id="KW-1185">Reference proteome</keyword>
<dbReference type="GO" id="GO:0010181">
    <property type="term" value="F:FMN binding"/>
    <property type="evidence" value="ECO:0007669"/>
    <property type="project" value="InterPro"/>
</dbReference>
<dbReference type="AlphaFoldDB" id="A0A285J1M7"/>
<evidence type="ECO:0000313" key="20">
    <source>
        <dbReference type="Proteomes" id="UP000231655"/>
    </source>
</evidence>
<evidence type="ECO:0000259" key="17">
    <source>
        <dbReference type="SMART" id="SM00900"/>
    </source>
</evidence>
<evidence type="ECO:0000256" key="5">
    <source>
        <dbReference type="ARBA" id="ARBA00022630"/>
    </source>
</evidence>
<reference evidence="19 20" key="1">
    <citation type="submission" date="2017-09" db="EMBL/GenBank/DDBJ databases">
        <authorList>
            <person name="Ehlers B."/>
            <person name="Leendertz F.H."/>
        </authorList>
    </citation>
    <scope>NUCLEOTIDE SEQUENCE [LARGE SCALE GENOMIC DNA]</scope>
    <source>
        <strain evidence="19 20">CGMCC 1.12662</strain>
    </source>
</reference>
<keyword evidence="3" id="KW-0997">Cell inner membrane</keyword>
<dbReference type="EMBL" id="PGTD01000015">
    <property type="protein sequence ID" value="PJE29897.1"/>
    <property type="molecule type" value="Genomic_DNA"/>
</dbReference>
<evidence type="ECO:0000256" key="15">
    <source>
        <dbReference type="ARBA" id="ARBA00023201"/>
    </source>
</evidence>
<accession>A0A285J1M7</accession>
<evidence type="ECO:0000256" key="9">
    <source>
        <dbReference type="ARBA" id="ARBA00022989"/>
    </source>
</evidence>
<dbReference type="OrthoDB" id="9786835at2"/>
<evidence type="ECO:0000256" key="10">
    <source>
        <dbReference type="ARBA" id="ARBA00023027"/>
    </source>
</evidence>
<dbReference type="PANTHER" id="PTHR37838:SF1">
    <property type="entry name" value="NA(+)-TRANSLOCATING NADH-QUINONE REDUCTASE SUBUNIT C"/>
    <property type="match status" value="1"/>
</dbReference>
<dbReference type="Pfam" id="PF04205">
    <property type="entry name" value="FMN_bind"/>
    <property type="match status" value="1"/>
</dbReference>
<keyword evidence="4" id="KW-0597">Phosphoprotein</keyword>
<keyword evidence="6" id="KW-0288">FMN</keyword>
<evidence type="ECO:0000256" key="7">
    <source>
        <dbReference type="ARBA" id="ARBA00022692"/>
    </source>
</evidence>
<keyword evidence="7 16" id="KW-0812">Transmembrane</keyword>
<name>A0A285J1M7_9RHOB</name>
<dbReference type="Proteomes" id="UP000231655">
    <property type="component" value="Unassembled WGS sequence"/>
</dbReference>
<evidence type="ECO:0000313" key="21">
    <source>
        <dbReference type="Proteomes" id="UP000231702"/>
    </source>
</evidence>
<keyword evidence="12" id="KW-0406">Ion transport</keyword>
<reference evidence="18 21" key="2">
    <citation type="journal article" date="2018" name="Int. J. Syst. Evol. Microbiol.">
        <title>Pseudooceanicola lipolyticus sp. nov., a marine alphaproteobacterium, reclassification of Oceanicola flagellatus as Pseudooceanicola flagellatus comb. nov. and emended description of the genus Pseudooceanicola.</title>
        <authorList>
            <person name="Huang M.-M."/>
            <person name="Guo L.-L."/>
            <person name="Wu Y.-H."/>
            <person name="Lai Q.-L."/>
            <person name="Shao Z.-Z."/>
            <person name="Wang C.-S."/>
            <person name="Wu M."/>
            <person name="Xu X.-W."/>
        </authorList>
    </citation>
    <scope>NUCLEOTIDE SEQUENCE [LARGE SCALE GENOMIC DNA]</scope>
    <source>
        <strain evidence="18 21">Ar-45</strain>
    </source>
</reference>
<organism evidence="19 20">
    <name type="scientific">Pseudooceanicola antarcticus</name>
    <dbReference type="NCBI Taxonomy" id="1247613"/>
    <lineage>
        <taxon>Bacteria</taxon>
        <taxon>Pseudomonadati</taxon>
        <taxon>Pseudomonadota</taxon>
        <taxon>Alphaproteobacteria</taxon>
        <taxon>Rhodobacterales</taxon>
        <taxon>Paracoccaceae</taxon>
        <taxon>Pseudooceanicola</taxon>
    </lineage>
</organism>
<gene>
    <name evidence="18" type="ORF">CVM39_08345</name>
    <name evidence="19" type="ORF">SAMN06297129_2690</name>
</gene>
<dbReference type="GO" id="GO:0006814">
    <property type="term" value="P:sodium ion transport"/>
    <property type="evidence" value="ECO:0007669"/>
    <property type="project" value="UniProtKB-KW"/>
</dbReference>
<evidence type="ECO:0000256" key="3">
    <source>
        <dbReference type="ARBA" id="ARBA00022519"/>
    </source>
</evidence>
<keyword evidence="5" id="KW-0285">Flavoprotein</keyword>
<evidence type="ECO:0000256" key="14">
    <source>
        <dbReference type="ARBA" id="ARBA00023136"/>
    </source>
</evidence>
<evidence type="ECO:0000256" key="6">
    <source>
        <dbReference type="ARBA" id="ARBA00022643"/>
    </source>
</evidence>
<dbReference type="InterPro" id="IPR010204">
    <property type="entry name" value="NqrC"/>
</dbReference>
<dbReference type="EMBL" id="OBEA01000005">
    <property type="protein sequence ID" value="SNY53973.1"/>
    <property type="molecule type" value="Genomic_DNA"/>
</dbReference>
<feature type="transmembrane region" description="Helical" evidence="16">
    <location>
        <begin position="25"/>
        <end position="46"/>
    </location>
</feature>
<evidence type="ECO:0000256" key="1">
    <source>
        <dbReference type="ARBA" id="ARBA00022448"/>
    </source>
</evidence>